<organism evidence="1 2">
    <name type="scientific">Tritonibacter mobilis F1926</name>
    <dbReference type="NCBI Taxonomy" id="1265309"/>
    <lineage>
        <taxon>Bacteria</taxon>
        <taxon>Pseudomonadati</taxon>
        <taxon>Pseudomonadota</taxon>
        <taxon>Alphaproteobacteria</taxon>
        <taxon>Rhodobacterales</taxon>
        <taxon>Paracoccaceae</taxon>
        <taxon>Tritonibacter</taxon>
    </lineage>
</organism>
<reference evidence="1 2" key="1">
    <citation type="journal article" date="2016" name="ISME J.">
        <title>Global occurrence and heterogeneity of the Roseobacter-clade species Ruegeria mobilis.</title>
        <authorList>
            <person name="Sonnenschein E."/>
            <person name="Gram L."/>
        </authorList>
    </citation>
    <scope>NUCLEOTIDE SEQUENCE [LARGE SCALE GENOMIC DNA]</scope>
    <source>
        <strain evidence="1 2">F1926</strain>
    </source>
</reference>
<dbReference type="Proteomes" id="UP000013243">
    <property type="component" value="Chromosome"/>
</dbReference>
<protein>
    <submittedName>
        <fullName evidence="1">Uncharacterized protein</fullName>
    </submittedName>
</protein>
<evidence type="ECO:0000313" key="2">
    <source>
        <dbReference type="Proteomes" id="UP000013243"/>
    </source>
</evidence>
<sequence length="363" mass="37072">MRATESLAGSGSLTSFNETLAVLQARPAVADGKFALVISDAEEAGVYERVAGDWQKVAGLPAIFTESLAAVRAEAARDLAQAYAAAAYASRQEAAEIVGFDPTLYLLKTGGHITGNLSVGGMASANKILAGAGSGSVGLTINDGQGNSNLTFNHQGGVPDNDSPAQSAARIVSDTDGNTARLAFELANNTTKGQSVDTINVLDLTLSSIRLFRDTVVEGALSADRAAGYWVATNSEAGGGTNNDKIMTPRRTAFSIDANQAVKAWVNFDGANGAIRAAHNVSSVVRNGQGNYAVNLATSMGDTNYATSGTVGVDSPTAAVASLCPDPSNSTATSVAVRCGYTNQGTGGFLAIDPEVVSVQVTR</sequence>
<dbReference type="EMBL" id="CP015230">
    <property type="protein sequence ID" value="ANP41945.1"/>
    <property type="molecule type" value="Genomic_DNA"/>
</dbReference>
<accession>A0A1B1A5T6</accession>
<gene>
    <name evidence="1" type="ORF">K529_014305</name>
</gene>
<dbReference type="STRING" id="1265309.K529_014305"/>
<dbReference type="KEGG" id="rmb:K529_014305"/>
<evidence type="ECO:0000313" key="1">
    <source>
        <dbReference type="EMBL" id="ANP41945.1"/>
    </source>
</evidence>
<name>A0A1B1A5T6_9RHOB</name>
<dbReference type="AlphaFoldDB" id="A0A1B1A5T6"/>
<proteinExistence type="predicted"/>